<accession>A0A369K018</accession>
<proteinExistence type="predicted"/>
<dbReference type="AlphaFoldDB" id="A0A369K018"/>
<reference evidence="1" key="1">
    <citation type="submission" date="2018-04" db="EMBL/GenBank/DDBJ databases">
        <title>Whole genome sequencing of Hypsizygus marmoreus.</title>
        <authorList>
            <person name="Choi I.-G."/>
            <person name="Min B."/>
            <person name="Kim J.-G."/>
            <person name="Kim S."/>
            <person name="Oh Y.-L."/>
            <person name="Kong W.-S."/>
            <person name="Park H."/>
            <person name="Jeong J."/>
            <person name="Song E.-S."/>
        </authorList>
    </citation>
    <scope>NUCLEOTIDE SEQUENCE [LARGE SCALE GENOMIC DNA]</scope>
    <source>
        <strain evidence="1">51987-8</strain>
    </source>
</reference>
<protein>
    <recommendedName>
        <fullName evidence="3">F-box domain-containing protein</fullName>
    </recommendedName>
</protein>
<evidence type="ECO:0008006" key="3">
    <source>
        <dbReference type="Google" id="ProtNLM"/>
    </source>
</evidence>
<organism evidence="1 2">
    <name type="scientific">Hypsizygus marmoreus</name>
    <name type="common">White beech mushroom</name>
    <name type="synonym">Agaricus marmoreus</name>
    <dbReference type="NCBI Taxonomy" id="39966"/>
    <lineage>
        <taxon>Eukaryota</taxon>
        <taxon>Fungi</taxon>
        <taxon>Dikarya</taxon>
        <taxon>Basidiomycota</taxon>
        <taxon>Agaricomycotina</taxon>
        <taxon>Agaricomycetes</taxon>
        <taxon>Agaricomycetidae</taxon>
        <taxon>Agaricales</taxon>
        <taxon>Tricholomatineae</taxon>
        <taxon>Lyophyllaceae</taxon>
        <taxon>Hypsizygus</taxon>
    </lineage>
</organism>
<evidence type="ECO:0000313" key="2">
    <source>
        <dbReference type="Proteomes" id="UP000076154"/>
    </source>
</evidence>
<keyword evidence="2" id="KW-1185">Reference proteome</keyword>
<dbReference type="InParanoid" id="A0A369K018"/>
<sequence length="69" mass="7903">MRSRLLDFPPELIICVLCHLNLSSIISLADAHPSICPVIEDFIRSHYRSRLFALLQHNLVCLETRDSSI</sequence>
<dbReference type="Proteomes" id="UP000076154">
    <property type="component" value="Unassembled WGS sequence"/>
</dbReference>
<evidence type="ECO:0000313" key="1">
    <source>
        <dbReference type="EMBL" id="RDB24316.1"/>
    </source>
</evidence>
<gene>
    <name evidence="1" type="ORF">Hypma_008368</name>
</gene>
<dbReference type="OrthoDB" id="2751409at2759"/>
<comment type="caution">
    <text evidence="1">The sequence shown here is derived from an EMBL/GenBank/DDBJ whole genome shotgun (WGS) entry which is preliminary data.</text>
</comment>
<name>A0A369K018_HYPMA</name>
<dbReference type="EMBL" id="LUEZ02000044">
    <property type="protein sequence ID" value="RDB24316.1"/>
    <property type="molecule type" value="Genomic_DNA"/>
</dbReference>